<evidence type="ECO:0008006" key="3">
    <source>
        <dbReference type="Google" id="ProtNLM"/>
    </source>
</evidence>
<evidence type="ECO:0000313" key="2">
    <source>
        <dbReference type="Proteomes" id="UP000199208"/>
    </source>
</evidence>
<reference evidence="1 2" key="1">
    <citation type="submission" date="2016-10" db="EMBL/GenBank/DDBJ databases">
        <authorList>
            <person name="de Groot N.N."/>
        </authorList>
    </citation>
    <scope>NUCLEOTIDE SEQUENCE [LARGE SCALE GENOMIC DNA]</scope>
    <source>
        <strain evidence="1 2">DSM 2784</strain>
    </source>
</reference>
<name>A0A1G5S3Q5_9FIRM</name>
<proteinExistence type="predicted"/>
<gene>
    <name evidence="1" type="ORF">SAMN03080599_02247</name>
</gene>
<protein>
    <recommendedName>
        <fullName evidence="3">Phage tail tube protein, GTA-gp10</fullName>
    </recommendedName>
</protein>
<dbReference type="RefSeq" id="WP_092591532.1">
    <property type="nucleotide sequence ID" value="NZ_FMWL01000012.1"/>
</dbReference>
<dbReference type="AlphaFoldDB" id="A0A1G5S3Q5"/>
<dbReference type="EMBL" id="FMWL01000012">
    <property type="protein sequence ID" value="SCZ80391.1"/>
    <property type="molecule type" value="Genomic_DNA"/>
</dbReference>
<dbReference type="OrthoDB" id="1801573at2"/>
<accession>A0A1G5S3Q5</accession>
<keyword evidence="2" id="KW-1185">Reference proteome</keyword>
<evidence type="ECO:0000313" key="1">
    <source>
        <dbReference type="EMBL" id="SCZ80391.1"/>
    </source>
</evidence>
<organism evidence="1 2">
    <name type="scientific">Acidaminobacter hydrogenoformans DSM 2784</name>
    <dbReference type="NCBI Taxonomy" id="1120920"/>
    <lineage>
        <taxon>Bacteria</taxon>
        <taxon>Bacillati</taxon>
        <taxon>Bacillota</taxon>
        <taxon>Clostridia</taxon>
        <taxon>Peptostreptococcales</taxon>
        <taxon>Acidaminobacteraceae</taxon>
        <taxon>Acidaminobacter</taxon>
    </lineage>
</organism>
<sequence length="99" mass="10962">MARPSIPIKLDKIRNLRFGMRAIANIEDNLNIKISKFDLSDVGMKDLAVFLWAGLAHEDPVLTPDDVMDLIDEHLSIKEAVEILGKAIDASFGTTEKNA</sequence>
<dbReference type="Proteomes" id="UP000199208">
    <property type="component" value="Unassembled WGS sequence"/>
</dbReference>
<dbReference type="STRING" id="1120920.SAMN03080599_02247"/>